<name>A0A8H3LBA6_9GLOM</name>
<proteinExistence type="predicted"/>
<evidence type="ECO:0000313" key="2">
    <source>
        <dbReference type="Proteomes" id="UP000615446"/>
    </source>
</evidence>
<dbReference type="OrthoDB" id="2435483at2759"/>
<dbReference type="AlphaFoldDB" id="A0A8H3LBA6"/>
<keyword evidence="1" id="KW-0808">Transferase</keyword>
<dbReference type="Proteomes" id="UP000615446">
    <property type="component" value="Unassembled WGS sequence"/>
</dbReference>
<accession>A0A8H3LBA6</accession>
<keyword evidence="1" id="KW-0418">Kinase</keyword>
<sequence length="373" mass="43760">MSFQQDIADYLEYSKYLKNKFTDWTSGCERIDTLIQKRQLKIEGHSDVIFEWIPFGQFDKIKETSKNGSITVYSAIWKNGPLTYDWDYEGYTRDSNKEVALKLMKNSQNPIEFVINEAKNYSLRNDRFLVLHGLSQNPDTNDYILVRNDSINLTNCISGNEKIDDFIIERQSKIKVYIYSAIWRDGPLTNDHRDEEYTRNSNKQVTLKLIHNSQNSIEFVINKAKKYLPRNDQFLVLYGISQNPDTDDYILVQNNSINLANCTSGNEKIDDFILERQSKIKVYIYSATWKDGPLYSKNQMGNYDLLVDNWRDEEFIRDSNKIVALKLMHNSRNSIEFIINETKKYSSRNGQFQEFGIFSDMGKWSIIQKVSVE</sequence>
<dbReference type="EMBL" id="BLAL01000068">
    <property type="protein sequence ID" value="GES83230.1"/>
    <property type="molecule type" value="Genomic_DNA"/>
</dbReference>
<dbReference type="GO" id="GO:0016301">
    <property type="term" value="F:kinase activity"/>
    <property type="evidence" value="ECO:0007669"/>
    <property type="project" value="UniProtKB-KW"/>
</dbReference>
<reference evidence="1" key="1">
    <citation type="submission" date="2019-10" db="EMBL/GenBank/DDBJ databases">
        <title>Conservation and host-specific expression of non-tandemly repeated heterogenous ribosome RNA gene in arbuscular mycorrhizal fungi.</title>
        <authorList>
            <person name="Maeda T."/>
            <person name="Kobayashi Y."/>
            <person name="Nakagawa T."/>
            <person name="Ezawa T."/>
            <person name="Yamaguchi K."/>
            <person name="Bino T."/>
            <person name="Nishimoto Y."/>
            <person name="Shigenobu S."/>
            <person name="Kawaguchi M."/>
        </authorList>
    </citation>
    <scope>NUCLEOTIDE SEQUENCE</scope>
    <source>
        <strain evidence="1">HR1</strain>
    </source>
</reference>
<organism evidence="1 2">
    <name type="scientific">Rhizophagus clarus</name>
    <dbReference type="NCBI Taxonomy" id="94130"/>
    <lineage>
        <taxon>Eukaryota</taxon>
        <taxon>Fungi</taxon>
        <taxon>Fungi incertae sedis</taxon>
        <taxon>Mucoromycota</taxon>
        <taxon>Glomeromycotina</taxon>
        <taxon>Glomeromycetes</taxon>
        <taxon>Glomerales</taxon>
        <taxon>Glomeraceae</taxon>
        <taxon>Rhizophagus</taxon>
    </lineage>
</organism>
<protein>
    <submittedName>
        <fullName evidence="1">Kinase-like domain-containing protein</fullName>
    </submittedName>
</protein>
<gene>
    <name evidence="1" type="ORF">RCL2_001039100</name>
</gene>
<evidence type="ECO:0000313" key="1">
    <source>
        <dbReference type="EMBL" id="GES83230.1"/>
    </source>
</evidence>
<comment type="caution">
    <text evidence="1">The sequence shown here is derived from an EMBL/GenBank/DDBJ whole genome shotgun (WGS) entry which is preliminary data.</text>
</comment>